<dbReference type="EC" id="3.1.11.2" evidence="9"/>
<evidence type="ECO:0000256" key="8">
    <source>
        <dbReference type="PIRSR" id="PIRSR604808-3"/>
    </source>
</evidence>
<feature type="binding site" evidence="7">
    <location>
        <position position="221"/>
    </location>
    <ligand>
        <name>Mg(2+)</name>
        <dbReference type="ChEBI" id="CHEBI:18420"/>
        <label>1</label>
    </ligand>
</feature>
<evidence type="ECO:0000313" key="13">
    <source>
        <dbReference type="Proteomes" id="UP001605036"/>
    </source>
</evidence>
<comment type="cofactor">
    <cofactor evidence="7 9">
        <name>Mg(2+)</name>
        <dbReference type="ChEBI" id="CHEBI:18420"/>
    </cofactor>
    <cofactor evidence="7 9">
        <name>Mn(2+)</name>
        <dbReference type="ChEBI" id="CHEBI:29035"/>
    </cofactor>
    <text evidence="7 9">Probably binds two magnesium or manganese ions per subunit.</text>
</comment>
<dbReference type="GO" id="GO:0008311">
    <property type="term" value="F:double-stranded DNA 3'-5' DNA exonuclease activity"/>
    <property type="evidence" value="ECO:0007669"/>
    <property type="project" value="UniProtKB-EC"/>
</dbReference>
<evidence type="ECO:0000256" key="9">
    <source>
        <dbReference type="RuleBase" id="RU362131"/>
    </source>
</evidence>
<dbReference type="InterPro" id="IPR005135">
    <property type="entry name" value="Endo/exonuclease/phosphatase"/>
</dbReference>
<evidence type="ECO:0000256" key="10">
    <source>
        <dbReference type="SAM" id="MobiDB-lite"/>
    </source>
</evidence>
<name>A0ABD1XPF9_9MARC</name>
<comment type="similarity">
    <text evidence="2 9">Belongs to the DNA repair enzymes AP/ExoA family.</text>
</comment>
<reference evidence="12 13" key="1">
    <citation type="submission" date="2024-09" db="EMBL/GenBank/DDBJ databases">
        <title>Chromosome-scale assembly of Riccia fluitans.</title>
        <authorList>
            <person name="Paukszto L."/>
            <person name="Sawicki J."/>
            <person name="Karawczyk K."/>
            <person name="Piernik-Szablinska J."/>
            <person name="Szczecinska M."/>
            <person name="Mazdziarz M."/>
        </authorList>
    </citation>
    <scope>NUCLEOTIDE SEQUENCE [LARGE SCALE GENOMIC DNA]</scope>
    <source>
        <strain evidence="12">Rf_01</strain>
        <tissue evidence="12">Aerial parts of the thallus</tissue>
    </source>
</reference>
<sequence>MGKRRAKGAGSVARKATQTKRRKLESVDSNKPWLTLAHKKPSPDWVAYNPDTMRPPQLPSSTKFMKLLLWNVNGLHALMKKNDKFLTQLADEEHFDVICLTETKLQEKELEEISSSIVPPEYKHSFWNCSTATPGSGGTAIVSRVEPLAVKYGMGVSEHDKEGRVITAEFEDFYLVAGYVHDAWERLVRWGQKTDDRHPSLSQHMKELEKKKPVIYAGDMNCANDEIDISNPEGKSAGFTDEAREAFKTDFLENGFVDTFRHQHPKVVTYTYWPYRSGARARNSGWRVDYLLSSEGLMSQIYDSYVRPDVLGSDHCPVGLIVKLESD</sequence>
<dbReference type="Proteomes" id="UP001605036">
    <property type="component" value="Unassembled WGS sequence"/>
</dbReference>
<feature type="binding site" evidence="7">
    <location>
        <position position="71"/>
    </location>
    <ligand>
        <name>Mg(2+)</name>
        <dbReference type="ChEBI" id="CHEBI:18420"/>
        <label>1</label>
    </ligand>
</feature>
<dbReference type="InterPro" id="IPR004808">
    <property type="entry name" value="AP_endonuc_1"/>
</dbReference>
<comment type="cofactor">
    <cofactor evidence="1">
        <name>Mn(2+)</name>
        <dbReference type="ChEBI" id="CHEBI:29035"/>
    </cofactor>
</comment>
<feature type="site" description="Transition state stabilizer" evidence="8">
    <location>
        <position position="221"/>
    </location>
</feature>
<dbReference type="PROSITE" id="PS51435">
    <property type="entry name" value="AP_NUCLEASE_F1_4"/>
    <property type="match status" value="1"/>
</dbReference>
<feature type="binding site" evidence="7">
    <location>
        <position position="102"/>
    </location>
    <ligand>
        <name>Mg(2+)</name>
        <dbReference type="ChEBI" id="CHEBI:18420"/>
        <label>1</label>
    </ligand>
</feature>
<dbReference type="Pfam" id="PF03372">
    <property type="entry name" value="Exo_endo_phos"/>
    <property type="match status" value="1"/>
</dbReference>
<feature type="binding site" evidence="7">
    <location>
        <position position="219"/>
    </location>
    <ligand>
        <name>Mg(2+)</name>
        <dbReference type="ChEBI" id="CHEBI:18420"/>
        <label>1</label>
    </ligand>
</feature>
<keyword evidence="4" id="KW-0378">Hydrolase</keyword>
<dbReference type="FunFam" id="3.60.10.10:FF:000041">
    <property type="entry name" value="DNA-(apurinic or apyrimidinic site) lyase"/>
    <property type="match status" value="1"/>
</dbReference>
<keyword evidence="5 7" id="KW-0460">Magnesium</keyword>
<keyword evidence="9" id="KW-0227">DNA damage</keyword>
<comment type="caution">
    <text evidence="12">The sequence shown here is derived from an EMBL/GenBank/DDBJ whole genome shotgun (WGS) entry which is preliminary data.</text>
</comment>
<feature type="binding site" evidence="7">
    <location>
        <position position="315"/>
    </location>
    <ligand>
        <name>Mg(2+)</name>
        <dbReference type="ChEBI" id="CHEBI:18420"/>
        <label>1</label>
    </ligand>
</feature>
<feature type="active site" evidence="6">
    <location>
        <position position="179"/>
    </location>
</feature>
<evidence type="ECO:0000256" key="6">
    <source>
        <dbReference type="PIRSR" id="PIRSR604808-1"/>
    </source>
</evidence>
<dbReference type="GO" id="GO:0006281">
    <property type="term" value="P:DNA repair"/>
    <property type="evidence" value="ECO:0007669"/>
    <property type="project" value="UniProtKB-KW"/>
</dbReference>
<proteinExistence type="inferred from homology"/>
<feature type="site" description="Interaction with DNA substrate" evidence="8">
    <location>
        <position position="315"/>
    </location>
</feature>
<keyword evidence="13" id="KW-1185">Reference proteome</keyword>
<gene>
    <name evidence="12" type="ORF">R1flu_022530</name>
</gene>
<dbReference type="InterPro" id="IPR036691">
    <property type="entry name" value="Endo/exonu/phosph_ase_sf"/>
</dbReference>
<dbReference type="PANTHER" id="PTHR22748:SF6">
    <property type="entry name" value="DNA-(APURINIC OR APYRIMIDINIC SITE) ENDONUCLEASE"/>
    <property type="match status" value="1"/>
</dbReference>
<protein>
    <recommendedName>
        <fullName evidence="9">DNA repair nuclease/redox regulator APEX1</fullName>
        <shortName evidence="9">APEN</shortName>
        <shortName evidence="9">REF-1</shortName>
        <ecNumber evidence="9">3.1.11.2</ecNumber>
        <ecNumber evidence="9">3.1.21.-</ecNumber>
    </recommendedName>
    <alternativeName>
        <fullName evidence="9">APEX nuclease</fullName>
    </alternativeName>
    <alternativeName>
        <fullName evidence="9">Apurinic-apyrimidinic endonuclease 1</fullName>
    </alternativeName>
    <alternativeName>
        <fullName evidence="9">Redox factor-1</fullName>
    </alternativeName>
    <component>
        <recommendedName>
            <fullName evidence="9">DNA repair nuclease/redox regulator APEX1, mitochondrial</fullName>
        </recommendedName>
    </component>
</protein>
<dbReference type="PROSITE" id="PS00727">
    <property type="entry name" value="AP_NUCLEASE_F1_2"/>
    <property type="match status" value="1"/>
</dbReference>
<dbReference type="CDD" id="cd09087">
    <property type="entry name" value="Ape1-like_AP-endo"/>
    <property type="match status" value="1"/>
</dbReference>
<evidence type="ECO:0000256" key="7">
    <source>
        <dbReference type="PIRSR" id="PIRSR604808-2"/>
    </source>
</evidence>
<dbReference type="EC" id="3.1.21.-" evidence="9"/>
<evidence type="ECO:0000256" key="5">
    <source>
        <dbReference type="ARBA" id="ARBA00022842"/>
    </source>
</evidence>
<keyword evidence="7" id="KW-0464">Manganese</keyword>
<evidence type="ECO:0000256" key="3">
    <source>
        <dbReference type="ARBA" id="ARBA00022723"/>
    </source>
</evidence>
<evidence type="ECO:0000256" key="2">
    <source>
        <dbReference type="ARBA" id="ARBA00007092"/>
    </source>
</evidence>
<evidence type="ECO:0000259" key="11">
    <source>
        <dbReference type="Pfam" id="PF03372"/>
    </source>
</evidence>
<feature type="active site" description="Proton acceptor" evidence="6">
    <location>
        <position position="315"/>
    </location>
</feature>
<keyword evidence="9" id="KW-0234">DNA repair</keyword>
<feature type="active site" description="Proton donor/acceptor" evidence="6">
    <location>
        <position position="219"/>
    </location>
</feature>
<evidence type="ECO:0000256" key="4">
    <source>
        <dbReference type="ARBA" id="ARBA00022801"/>
    </source>
</evidence>
<feature type="binding site" evidence="7">
    <location>
        <position position="314"/>
    </location>
    <ligand>
        <name>Mg(2+)</name>
        <dbReference type="ChEBI" id="CHEBI:18420"/>
        <label>1</label>
    </ligand>
</feature>
<keyword evidence="3 7" id="KW-0479">Metal-binding</keyword>
<dbReference type="NCBIfam" id="TIGR00633">
    <property type="entry name" value="xth"/>
    <property type="match status" value="1"/>
</dbReference>
<accession>A0ABD1XPF9</accession>
<dbReference type="EMBL" id="JBHFFA010000007">
    <property type="protein sequence ID" value="KAL2610838.1"/>
    <property type="molecule type" value="Genomic_DNA"/>
</dbReference>
<dbReference type="Gene3D" id="3.60.10.10">
    <property type="entry name" value="Endonuclease/exonuclease/phosphatase"/>
    <property type="match status" value="1"/>
</dbReference>
<organism evidence="12 13">
    <name type="scientific">Riccia fluitans</name>
    <dbReference type="NCBI Taxonomy" id="41844"/>
    <lineage>
        <taxon>Eukaryota</taxon>
        <taxon>Viridiplantae</taxon>
        <taxon>Streptophyta</taxon>
        <taxon>Embryophyta</taxon>
        <taxon>Marchantiophyta</taxon>
        <taxon>Marchantiopsida</taxon>
        <taxon>Marchantiidae</taxon>
        <taxon>Marchantiales</taxon>
        <taxon>Ricciaceae</taxon>
        <taxon>Riccia</taxon>
    </lineage>
</organism>
<evidence type="ECO:0000256" key="1">
    <source>
        <dbReference type="ARBA" id="ARBA00001936"/>
    </source>
</evidence>
<dbReference type="AlphaFoldDB" id="A0ABD1XPF9"/>
<feature type="region of interest" description="Disordered" evidence="10">
    <location>
        <begin position="1"/>
        <end position="31"/>
    </location>
</feature>
<dbReference type="InterPro" id="IPR020848">
    <property type="entry name" value="AP_endonuclease_F1_CS"/>
</dbReference>
<dbReference type="PROSITE" id="PS00728">
    <property type="entry name" value="AP_NUCLEASE_F1_3"/>
    <property type="match status" value="1"/>
</dbReference>
<dbReference type="NCBIfam" id="TIGR00195">
    <property type="entry name" value="exoDNase_III"/>
    <property type="match status" value="1"/>
</dbReference>
<feature type="site" description="Important for catalytic activity" evidence="8">
    <location>
        <position position="289"/>
    </location>
</feature>
<feature type="domain" description="Endonuclease/exonuclease/phosphatase" evidence="11">
    <location>
        <begin position="69"/>
        <end position="315"/>
    </location>
</feature>
<evidence type="ECO:0000313" key="12">
    <source>
        <dbReference type="EMBL" id="KAL2610838.1"/>
    </source>
</evidence>
<dbReference type="GO" id="GO:0046872">
    <property type="term" value="F:metal ion binding"/>
    <property type="evidence" value="ECO:0007669"/>
    <property type="project" value="UniProtKB-KW"/>
</dbReference>
<dbReference type="SUPFAM" id="SSF56219">
    <property type="entry name" value="DNase I-like"/>
    <property type="match status" value="1"/>
</dbReference>
<dbReference type="PANTHER" id="PTHR22748">
    <property type="entry name" value="AP ENDONUCLEASE"/>
    <property type="match status" value="1"/>
</dbReference>